<keyword evidence="2" id="KW-1185">Reference proteome</keyword>
<dbReference type="PANTHER" id="PTHR18957">
    <property type="entry name" value="CENTLEIN"/>
    <property type="match status" value="1"/>
</dbReference>
<comment type="caution">
    <text evidence="1">The sequence shown here is derived from an EMBL/GenBank/DDBJ whole genome shotgun (WGS) entry which is preliminary data.</text>
</comment>
<evidence type="ECO:0000313" key="1">
    <source>
        <dbReference type="EMBL" id="CAI9606495.1"/>
    </source>
</evidence>
<proteinExistence type="predicted"/>
<gene>
    <name evidence="1" type="ORF">SPARVUS_LOCUS13793258</name>
</gene>
<sequence>KLLQESGSGPSRHSVHKAQSLAASILNISHSDLNDILEIPDEEEIANAKRSVEYDKEWMNHIMKLLEGQVLVIFH</sequence>
<reference evidence="1" key="1">
    <citation type="submission" date="2023-05" db="EMBL/GenBank/DDBJ databases">
        <authorList>
            <person name="Stuckert A."/>
        </authorList>
    </citation>
    <scope>NUCLEOTIDE SEQUENCE</scope>
</reference>
<dbReference type="InterPro" id="IPR038810">
    <property type="entry name" value="CNTLN"/>
</dbReference>
<feature type="non-terminal residue" evidence="1">
    <location>
        <position position="1"/>
    </location>
</feature>
<dbReference type="EMBL" id="CATNWA010018279">
    <property type="protein sequence ID" value="CAI9606495.1"/>
    <property type="molecule type" value="Genomic_DNA"/>
</dbReference>
<name>A0ABN9GEE7_9NEOB</name>
<evidence type="ECO:0000313" key="2">
    <source>
        <dbReference type="Proteomes" id="UP001162483"/>
    </source>
</evidence>
<accession>A0ABN9GEE7</accession>
<dbReference type="Proteomes" id="UP001162483">
    <property type="component" value="Unassembled WGS sequence"/>
</dbReference>
<protein>
    <submittedName>
        <fullName evidence="1">Uncharacterized protein</fullName>
    </submittedName>
</protein>
<organism evidence="1 2">
    <name type="scientific">Staurois parvus</name>
    <dbReference type="NCBI Taxonomy" id="386267"/>
    <lineage>
        <taxon>Eukaryota</taxon>
        <taxon>Metazoa</taxon>
        <taxon>Chordata</taxon>
        <taxon>Craniata</taxon>
        <taxon>Vertebrata</taxon>
        <taxon>Euteleostomi</taxon>
        <taxon>Amphibia</taxon>
        <taxon>Batrachia</taxon>
        <taxon>Anura</taxon>
        <taxon>Neobatrachia</taxon>
        <taxon>Ranoidea</taxon>
        <taxon>Ranidae</taxon>
        <taxon>Staurois</taxon>
    </lineage>
</organism>
<dbReference type="PANTHER" id="PTHR18957:SF0">
    <property type="entry name" value="CENTLEIN"/>
    <property type="match status" value="1"/>
</dbReference>